<organism evidence="2 3">
    <name type="scientific">Dendrobium chrysotoxum</name>
    <name type="common">Orchid</name>
    <dbReference type="NCBI Taxonomy" id="161865"/>
    <lineage>
        <taxon>Eukaryota</taxon>
        <taxon>Viridiplantae</taxon>
        <taxon>Streptophyta</taxon>
        <taxon>Embryophyta</taxon>
        <taxon>Tracheophyta</taxon>
        <taxon>Spermatophyta</taxon>
        <taxon>Magnoliopsida</taxon>
        <taxon>Liliopsida</taxon>
        <taxon>Asparagales</taxon>
        <taxon>Orchidaceae</taxon>
        <taxon>Epidendroideae</taxon>
        <taxon>Malaxideae</taxon>
        <taxon>Dendrobiinae</taxon>
        <taxon>Dendrobium</taxon>
    </lineage>
</organism>
<evidence type="ECO:0000313" key="3">
    <source>
        <dbReference type="Proteomes" id="UP000775213"/>
    </source>
</evidence>
<gene>
    <name evidence="2" type="ORF">IEQ34_008265</name>
</gene>
<dbReference type="AlphaFoldDB" id="A0AAV7H856"/>
<keyword evidence="3" id="KW-1185">Reference proteome</keyword>
<sequence length="219" mass="25469">MMSWFHFQIRQKQLKSFQSLPSSLESLSSLQKLPPQLRNIPVSLEQLNLVCLESLQYLNSLISTHCSLHSLYIYEVPMLRELPNLPPSLKFLTIHQCHPELKGAQDCSHSSYPTALRKISKYISKLLEECNPSINNLIITATEVCEIAFVLSQRPSLPWKKDRRKPKKEEEKPKKEEDRRYQANSRRHRRQRRKRPNACGRPSLAATRFVRKKSAAVVP</sequence>
<dbReference type="SUPFAM" id="SSF52047">
    <property type="entry name" value="RNI-like"/>
    <property type="match status" value="1"/>
</dbReference>
<evidence type="ECO:0000313" key="2">
    <source>
        <dbReference type="EMBL" id="KAH0463683.1"/>
    </source>
</evidence>
<accession>A0AAV7H856</accession>
<feature type="region of interest" description="Disordered" evidence="1">
    <location>
        <begin position="159"/>
        <end position="205"/>
    </location>
</feature>
<name>A0AAV7H856_DENCH</name>
<protein>
    <submittedName>
        <fullName evidence="2">Uncharacterized protein</fullName>
    </submittedName>
</protein>
<comment type="caution">
    <text evidence="2">The sequence shown here is derived from an EMBL/GenBank/DDBJ whole genome shotgun (WGS) entry which is preliminary data.</text>
</comment>
<dbReference type="Proteomes" id="UP000775213">
    <property type="component" value="Unassembled WGS sequence"/>
</dbReference>
<evidence type="ECO:0000256" key="1">
    <source>
        <dbReference type="SAM" id="MobiDB-lite"/>
    </source>
</evidence>
<dbReference type="Gene3D" id="3.80.10.10">
    <property type="entry name" value="Ribonuclease Inhibitor"/>
    <property type="match status" value="1"/>
</dbReference>
<proteinExistence type="predicted"/>
<feature type="compositionally biased region" description="Basic residues" evidence="1">
    <location>
        <begin position="185"/>
        <end position="196"/>
    </location>
</feature>
<reference evidence="2 3" key="1">
    <citation type="journal article" date="2021" name="Hortic Res">
        <title>Chromosome-scale assembly of the Dendrobium chrysotoxum genome enhances the understanding of orchid evolution.</title>
        <authorList>
            <person name="Zhang Y."/>
            <person name="Zhang G.Q."/>
            <person name="Zhang D."/>
            <person name="Liu X.D."/>
            <person name="Xu X.Y."/>
            <person name="Sun W.H."/>
            <person name="Yu X."/>
            <person name="Zhu X."/>
            <person name="Wang Z.W."/>
            <person name="Zhao X."/>
            <person name="Zhong W.Y."/>
            <person name="Chen H."/>
            <person name="Yin W.L."/>
            <person name="Huang T."/>
            <person name="Niu S.C."/>
            <person name="Liu Z.J."/>
        </authorList>
    </citation>
    <scope>NUCLEOTIDE SEQUENCE [LARGE SCALE GENOMIC DNA]</scope>
    <source>
        <strain evidence="2">Lindl</strain>
    </source>
</reference>
<feature type="compositionally biased region" description="Basic and acidic residues" evidence="1">
    <location>
        <begin position="167"/>
        <end position="181"/>
    </location>
</feature>
<dbReference type="EMBL" id="JAGFBR010000008">
    <property type="protein sequence ID" value="KAH0463683.1"/>
    <property type="molecule type" value="Genomic_DNA"/>
</dbReference>
<dbReference type="InterPro" id="IPR032675">
    <property type="entry name" value="LRR_dom_sf"/>
</dbReference>